<dbReference type="EMBL" id="DTKJ01000043">
    <property type="protein sequence ID" value="HGZ11803.1"/>
    <property type="molecule type" value="Genomic_DNA"/>
</dbReference>
<sequence>MQIESYSFGQIVIDGVTYRQDLLIWPGHIKKDWWRRESHLLQLEDVAEALEAEPEVLVVGMGNPGRMQVDPALALHLRNKHIHLVAVPTQEACRLINAMSGKRRLAAALHLTC</sequence>
<dbReference type="Gene3D" id="3.40.1230.10">
    <property type="entry name" value="MTH938-like"/>
    <property type="match status" value="1"/>
</dbReference>
<name>A0A7C5ER41_9BACT</name>
<comment type="caution">
    <text evidence="1">The sequence shown here is derived from an EMBL/GenBank/DDBJ whole genome shotgun (WGS) entry which is preliminary data.</text>
</comment>
<dbReference type="GO" id="GO:0005737">
    <property type="term" value="C:cytoplasm"/>
    <property type="evidence" value="ECO:0007669"/>
    <property type="project" value="TreeGrafter"/>
</dbReference>
<protein>
    <submittedName>
        <fullName evidence="1">Uncharacterized protein</fullName>
    </submittedName>
</protein>
<dbReference type="InterPro" id="IPR036748">
    <property type="entry name" value="MTH938-like_sf"/>
</dbReference>
<dbReference type="PANTHER" id="PTHR15811:SF5">
    <property type="entry name" value="MTH938 DOMAIN-CONTAINING PROTEIN"/>
    <property type="match status" value="1"/>
</dbReference>
<evidence type="ECO:0000313" key="1">
    <source>
        <dbReference type="EMBL" id="HGZ11803.1"/>
    </source>
</evidence>
<organism evidence="1">
    <name type="scientific">Desulfobacca acetoxidans</name>
    <dbReference type="NCBI Taxonomy" id="60893"/>
    <lineage>
        <taxon>Bacteria</taxon>
        <taxon>Pseudomonadati</taxon>
        <taxon>Thermodesulfobacteriota</taxon>
        <taxon>Desulfobaccia</taxon>
        <taxon>Desulfobaccales</taxon>
        <taxon>Desulfobaccaceae</taxon>
        <taxon>Desulfobacca</taxon>
    </lineage>
</organism>
<dbReference type="Pfam" id="PF04430">
    <property type="entry name" value="DUF498"/>
    <property type="match status" value="1"/>
</dbReference>
<dbReference type="AlphaFoldDB" id="A0A7C5ER41"/>
<dbReference type="PANTHER" id="PTHR15811">
    <property type="entry name" value="MTH938 DOMAIN-CONTAINING PROTEIN"/>
    <property type="match status" value="1"/>
</dbReference>
<accession>A0A7C5ER41</accession>
<reference evidence="1" key="1">
    <citation type="journal article" date="2020" name="mSystems">
        <title>Genome- and Community-Level Interaction Insights into Carbon Utilization and Element Cycling Functions of Hydrothermarchaeota in Hydrothermal Sediment.</title>
        <authorList>
            <person name="Zhou Z."/>
            <person name="Liu Y."/>
            <person name="Xu W."/>
            <person name="Pan J."/>
            <person name="Luo Z.H."/>
            <person name="Li M."/>
        </authorList>
    </citation>
    <scope>NUCLEOTIDE SEQUENCE [LARGE SCALE GENOMIC DNA]</scope>
    <source>
        <strain evidence="1">SpSt-853</strain>
    </source>
</reference>
<dbReference type="InterPro" id="IPR007523">
    <property type="entry name" value="NDUFAF3/AAMDC"/>
</dbReference>
<gene>
    <name evidence="1" type="ORF">ENW48_06250</name>
</gene>
<dbReference type="SUPFAM" id="SSF64076">
    <property type="entry name" value="MTH938-like"/>
    <property type="match status" value="1"/>
</dbReference>
<proteinExistence type="predicted"/>